<dbReference type="STRING" id="398512.Bccel_0887"/>
<protein>
    <submittedName>
        <fullName evidence="5">Efflux transporter, RND family, MFP subunit</fullName>
    </submittedName>
</protein>
<feature type="domain" description="Multidrug resistance protein MdtA-like barrel-sandwich hybrid" evidence="4">
    <location>
        <begin position="2"/>
        <end position="114"/>
    </location>
</feature>
<dbReference type="Proteomes" id="UP000036923">
    <property type="component" value="Unassembled WGS sequence"/>
</dbReference>
<reference evidence="6" key="1">
    <citation type="submission" date="2015-07" db="EMBL/GenBank/DDBJ databases">
        <title>Near-Complete Genome Sequence of the Cellulolytic Bacterium Bacteroides (Pseudobacteroides) cellulosolvens ATCC 35603.</title>
        <authorList>
            <person name="Dassa B."/>
            <person name="Utturkar S.M."/>
            <person name="Klingeman D.M."/>
            <person name="Hurt R.A."/>
            <person name="Keller M."/>
            <person name="Xu J."/>
            <person name="Reddy Y.H.K."/>
            <person name="Borovok I."/>
            <person name="Grinberg I.R."/>
            <person name="Lamed R."/>
            <person name="Zhivin O."/>
            <person name="Bayer E.A."/>
            <person name="Brown S.D."/>
        </authorList>
    </citation>
    <scope>NUCLEOTIDE SEQUENCE [LARGE SCALE GENOMIC DNA]</scope>
    <source>
        <strain evidence="6">DSM 2933</strain>
    </source>
</reference>
<dbReference type="InterPro" id="IPR058625">
    <property type="entry name" value="MdtA-like_BSH"/>
</dbReference>
<sequence length="256" mass="28596">MKKVYVKSGDIVKKGDLLAEIDPGEIENQIKLQEINLKKAQIVYNEKLKSEGNAVQNNKNGKQMAALDLEAERLKLNGLRSDYEKTKLYAPIDGTVDYVLSLNEGQFIDAYKTLIRIADTTNLQLQYSEDKIFSFQSGMKVEVTIGIKTYDGEVVRTPSDLPADADEDSKKSIRISVKNMPQDVKIGEKALITLRLDKKENAIVLPKNLIHNLGSRNFVQVLANGIREECDVELGLETDTEVEIVKGLAEGDKIIK</sequence>
<comment type="subcellular location">
    <subcellularLocation>
        <location evidence="1">Cell envelope</location>
    </subcellularLocation>
</comment>
<dbReference type="GO" id="GO:0030313">
    <property type="term" value="C:cell envelope"/>
    <property type="evidence" value="ECO:0007669"/>
    <property type="project" value="UniProtKB-SubCell"/>
</dbReference>
<dbReference type="GO" id="GO:0022857">
    <property type="term" value="F:transmembrane transporter activity"/>
    <property type="evidence" value="ECO:0007669"/>
    <property type="project" value="InterPro"/>
</dbReference>
<keyword evidence="3" id="KW-0175">Coiled coil</keyword>
<dbReference type="Gene3D" id="2.40.420.20">
    <property type="match status" value="1"/>
</dbReference>
<dbReference type="Gene3D" id="1.10.287.470">
    <property type="entry name" value="Helix hairpin bin"/>
    <property type="match status" value="1"/>
</dbReference>
<dbReference type="InterPro" id="IPR050465">
    <property type="entry name" value="UPF0194_transport"/>
</dbReference>
<accession>A0A0L6JJR0</accession>
<gene>
    <name evidence="5" type="ORF">Bccel_0887</name>
</gene>
<comment type="caution">
    <text evidence="5">The sequence shown here is derived from an EMBL/GenBank/DDBJ whole genome shotgun (WGS) entry which is preliminary data.</text>
</comment>
<dbReference type="Pfam" id="PF25917">
    <property type="entry name" value="BSH_RND"/>
    <property type="match status" value="1"/>
</dbReference>
<proteinExistence type="inferred from homology"/>
<evidence type="ECO:0000256" key="3">
    <source>
        <dbReference type="ARBA" id="ARBA00023054"/>
    </source>
</evidence>
<dbReference type="NCBIfam" id="TIGR01730">
    <property type="entry name" value="RND_mfp"/>
    <property type="match status" value="1"/>
</dbReference>
<dbReference type="eggNOG" id="COG0845">
    <property type="taxonomic scope" value="Bacteria"/>
</dbReference>
<dbReference type="Gene3D" id="2.40.30.170">
    <property type="match status" value="1"/>
</dbReference>
<organism evidence="5 6">
    <name type="scientific">Pseudobacteroides cellulosolvens ATCC 35603 = DSM 2933</name>
    <dbReference type="NCBI Taxonomy" id="398512"/>
    <lineage>
        <taxon>Bacteria</taxon>
        <taxon>Bacillati</taxon>
        <taxon>Bacillota</taxon>
        <taxon>Clostridia</taxon>
        <taxon>Eubacteriales</taxon>
        <taxon>Oscillospiraceae</taxon>
        <taxon>Pseudobacteroides</taxon>
    </lineage>
</organism>
<dbReference type="InterPro" id="IPR006143">
    <property type="entry name" value="RND_pump_MFP"/>
</dbReference>
<name>A0A0L6JJR0_9FIRM</name>
<evidence type="ECO:0000313" key="6">
    <source>
        <dbReference type="Proteomes" id="UP000036923"/>
    </source>
</evidence>
<dbReference type="SUPFAM" id="SSF111369">
    <property type="entry name" value="HlyD-like secretion proteins"/>
    <property type="match status" value="1"/>
</dbReference>
<comment type="similarity">
    <text evidence="2">Belongs to the membrane fusion protein (MFP) (TC 8.A.1) family.</text>
</comment>
<dbReference type="PANTHER" id="PTHR32347">
    <property type="entry name" value="EFFLUX SYSTEM COMPONENT YKNX-RELATED"/>
    <property type="match status" value="1"/>
</dbReference>
<evidence type="ECO:0000259" key="4">
    <source>
        <dbReference type="Pfam" id="PF25917"/>
    </source>
</evidence>
<keyword evidence="6" id="KW-1185">Reference proteome</keyword>
<dbReference type="AlphaFoldDB" id="A0A0L6JJR0"/>
<evidence type="ECO:0000313" key="5">
    <source>
        <dbReference type="EMBL" id="KNY25627.1"/>
    </source>
</evidence>
<dbReference type="Gene3D" id="2.40.50.100">
    <property type="match status" value="1"/>
</dbReference>
<evidence type="ECO:0000256" key="1">
    <source>
        <dbReference type="ARBA" id="ARBA00004196"/>
    </source>
</evidence>
<dbReference type="GO" id="GO:0016020">
    <property type="term" value="C:membrane"/>
    <property type="evidence" value="ECO:0007669"/>
    <property type="project" value="InterPro"/>
</dbReference>
<evidence type="ECO:0000256" key="2">
    <source>
        <dbReference type="ARBA" id="ARBA00009477"/>
    </source>
</evidence>
<dbReference type="EMBL" id="LGTC01000001">
    <property type="protein sequence ID" value="KNY25627.1"/>
    <property type="molecule type" value="Genomic_DNA"/>
</dbReference>